<dbReference type="InterPro" id="IPR011051">
    <property type="entry name" value="RmlC_Cupin_sf"/>
</dbReference>
<protein>
    <submittedName>
        <fullName evidence="2">Protein containing DUF861, cupin-3</fullName>
    </submittedName>
</protein>
<evidence type="ECO:0000259" key="1">
    <source>
        <dbReference type="Pfam" id="PF05899"/>
    </source>
</evidence>
<dbReference type="PANTHER" id="PTHR33271">
    <property type="entry name" value="OS04G0445200 PROTEIN"/>
    <property type="match status" value="1"/>
</dbReference>
<dbReference type="Pfam" id="PF05899">
    <property type="entry name" value="Cupin_3"/>
    <property type="match status" value="1"/>
</dbReference>
<gene>
    <name evidence="2" type="ORF">THIOM_004996</name>
</gene>
<evidence type="ECO:0000313" key="3">
    <source>
        <dbReference type="Proteomes" id="UP000076962"/>
    </source>
</evidence>
<dbReference type="AlphaFoldDB" id="A0A176RUE7"/>
<proteinExistence type="predicted"/>
<dbReference type="InterPro" id="IPR008579">
    <property type="entry name" value="UGlyAH_Cupin_dom"/>
</dbReference>
<sequence>MSEIRIEHKPSQAKLDVMGIYNWPIWNKEISEFPWTYDSNETCYILEGEVIVTPEGGEPVKLEEGDLVTFPAGMSCRWDIHQEIKKHYHFG</sequence>
<evidence type="ECO:0000313" key="2">
    <source>
        <dbReference type="EMBL" id="OAD19374.1"/>
    </source>
</evidence>
<feature type="domain" description="(S)-ureidoglycine aminohydrolase cupin" evidence="1">
    <location>
        <begin position="21"/>
        <end position="88"/>
    </location>
</feature>
<dbReference type="CDD" id="cd02227">
    <property type="entry name" value="cupin_TM1112-like"/>
    <property type="match status" value="1"/>
</dbReference>
<dbReference type="Gene3D" id="2.60.120.10">
    <property type="entry name" value="Jelly Rolls"/>
    <property type="match status" value="1"/>
</dbReference>
<dbReference type="EMBL" id="LUTY01002827">
    <property type="protein sequence ID" value="OAD19374.1"/>
    <property type="molecule type" value="Genomic_DNA"/>
</dbReference>
<keyword evidence="3" id="KW-1185">Reference proteome</keyword>
<dbReference type="PATRIC" id="fig|1003181.4.peg.6611"/>
<organism evidence="2 3">
    <name type="scientific">Candidatus Thiomargarita nelsonii</name>
    <dbReference type="NCBI Taxonomy" id="1003181"/>
    <lineage>
        <taxon>Bacteria</taxon>
        <taxon>Pseudomonadati</taxon>
        <taxon>Pseudomonadota</taxon>
        <taxon>Gammaproteobacteria</taxon>
        <taxon>Thiotrichales</taxon>
        <taxon>Thiotrichaceae</taxon>
        <taxon>Thiomargarita</taxon>
    </lineage>
</organism>
<comment type="caution">
    <text evidence="2">The sequence shown here is derived from an EMBL/GenBank/DDBJ whole genome shotgun (WGS) entry which is preliminary data.</text>
</comment>
<dbReference type="InterPro" id="IPR014710">
    <property type="entry name" value="RmlC-like_jellyroll"/>
</dbReference>
<name>A0A176RUE7_9GAMM</name>
<reference evidence="2 3" key="1">
    <citation type="submission" date="2016-05" db="EMBL/GenBank/DDBJ databases">
        <title>Single-cell genome of chain-forming Candidatus Thiomargarita nelsonii and comparison to other large sulfur-oxidizing bacteria.</title>
        <authorList>
            <person name="Winkel M."/>
            <person name="Salman V."/>
            <person name="Woyke T."/>
            <person name="Schulz-Vogt H."/>
            <person name="Richter M."/>
            <person name="Flood B."/>
            <person name="Bailey J."/>
            <person name="Amann R."/>
            <person name="Mussmann M."/>
        </authorList>
    </citation>
    <scope>NUCLEOTIDE SEQUENCE [LARGE SCALE GENOMIC DNA]</scope>
    <source>
        <strain evidence="2 3">THI036</strain>
    </source>
</reference>
<dbReference type="PANTHER" id="PTHR33271:SF22">
    <property type="entry name" value="OS04G0445200 PROTEIN"/>
    <property type="match status" value="1"/>
</dbReference>
<dbReference type="Proteomes" id="UP000076962">
    <property type="component" value="Unassembled WGS sequence"/>
</dbReference>
<dbReference type="SUPFAM" id="SSF51182">
    <property type="entry name" value="RmlC-like cupins"/>
    <property type="match status" value="1"/>
</dbReference>
<accession>A0A176RUE7</accession>